<feature type="transmembrane region" description="Helical" evidence="9">
    <location>
        <begin position="247"/>
        <end position="265"/>
    </location>
</feature>
<dbReference type="Pfam" id="PF01061">
    <property type="entry name" value="ABC2_membrane"/>
    <property type="match status" value="1"/>
</dbReference>
<evidence type="ECO:0000313" key="12">
    <source>
        <dbReference type="Proteomes" id="UP000067399"/>
    </source>
</evidence>
<keyword evidence="7 9" id="KW-1133">Transmembrane helix</keyword>
<comment type="subcellular location">
    <subcellularLocation>
        <location evidence="1 9">Cell inner membrane</location>
        <topology evidence="1 9">Multi-pass membrane protein</topology>
    </subcellularLocation>
</comment>
<evidence type="ECO:0000256" key="7">
    <source>
        <dbReference type="ARBA" id="ARBA00022989"/>
    </source>
</evidence>
<dbReference type="InterPro" id="IPR000412">
    <property type="entry name" value="ABC_2_transport"/>
</dbReference>
<dbReference type="PROSITE" id="PS51012">
    <property type="entry name" value="ABC_TM2"/>
    <property type="match status" value="1"/>
</dbReference>
<comment type="similarity">
    <text evidence="2 9">Belongs to the ABC-2 integral membrane protein family.</text>
</comment>
<dbReference type="KEGG" id="ebh:BSEPE_0692"/>
<evidence type="ECO:0000256" key="4">
    <source>
        <dbReference type="ARBA" id="ARBA00022475"/>
    </source>
</evidence>
<reference evidence="11 12" key="1">
    <citation type="journal article" date="2000" name="Mar. Ecol. Prog. Ser.">
        <title>Phylogenetic characterization of endosymbionts in three hydrothermal vent mussels: influence on host distributions.</title>
        <authorList>
            <person name="Fujiwara Y."/>
            <person name="Takai K."/>
            <person name="Uematsu K."/>
            <person name="Tsuchida S."/>
            <person name="Hunt J.C."/>
            <person name="Hashimoto J."/>
        </authorList>
    </citation>
    <scope>NUCLEOTIDE SEQUENCE [LARGE SCALE GENOMIC DNA]</scope>
    <source>
        <strain evidence="11 12">Myojin Knoll</strain>
    </source>
</reference>
<keyword evidence="8 9" id="KW-0472">Membrane</keyword>
<feature type="transmembrane region" description="Helical" evidence="9">
    <location>
        <begin position="46"/>
        <end position="68"/>
    </location>
</feature>
<dbReference type="EMBL" id="AP013042">
    <property type="protein sequence ID" value="BAS67688.1"/>
    <property type="molecule type" value="Genomic_DNA"/>
</dbReference>
<evidence type="ECO:0000256" key="9">
    <source>
        <dbReference type="RuleBase" id="RU361157"/>
    </source>
</evidence>
<feature type="transmembrane region" description="Helical" evidence="9">
    <location>
        <begin position="120"/>
        <end position="148"/>
    </location>
</feature>
<evidence type="ECO:0000259" key="10">
    <source>
        <dbReference type="PROSITE" id="PS51012"/>
    </source>
</evidence>
<gene>
    <name evidence="11" type="ORF">BSEPE_0692</name>
</gene>
<name>A0A0P0URE8_9GAMM</name>
<dbReference type="AlphaFoldDB" id="A0A0P0URE8"/>
<protein>
    <recommendedName>
        <fullName evidence="9">Transport permease protein</fullName>
    </recommendedName>
</protein>
<evidence type="ECO:0000256" key="1">
    <source>
        <dbReference type="ARBA" id="ARBA00004429"/>
    </source>
</evidence>
<keyword evidence="12" id="KW-1185">Reference proteome</keyword>
<evidence type="ECO:0000256" key="6">
    <source>
        <dbReference type="ARBA" id="ARBA00022692"/>
    </source>
</evidence>
<dbReference type="GO" id="GO:0043190">
    <property type="term" value="C:ATP-binding cassette (ABC) transporter complex"/>
    <property type="evidence" value="ECO:0007669"/>
    <property type="project" value="InterPro"/>
</dbReference>
<dbReference type="OrthoDB" id="9786910at2"/>
<accession>A0A0P0URE8</accession>
<keyword evidence="5" id="KW-0997">Cell inner membrane</keyword>
<proteinExistence type="inferred from homology"/>
<dbReference type="InterPro" id="IPR013525">
    <property type="entry name" value="ABC2_TM"/>
</dbReference>
<feature type="domain" description="ABC transmembrane type-2" evidence="10">
    <location>
        <begin position="47"/>
        <end position="268"/>
    </location>
</feature>
<feature type="transmembrane region" description="Helical" evidence="9">
    <location>
        <begin position="80"/>
        <end position="99"/>
    </location>
</feature>
<dbReference type="PANTHER" id="PTHR30413:SF8">
    <property type="entry name" value="TRANSPORT PERMEASE PROTEIN"/>
    <property type="match status" value="1"/>
</dbReference>
<evidence type="ECO:0000256" key="3">
    <source>
        <dbReference type="ARBA" id="ARBA00022448"/>
    </source>
</evidence>
<keyword evidence="3 9" id="KW-0813">Transport</keyword>
<feature type="transmembrane region" description="Helical" evidence="9">
    <location>
        <begin position="189"/>
        <end position="211"/>
    </location>
</feature>
<evidence type="ECO:0000256" key="2">
    <source>
        <dbReference type="ARBA" id="ARBA00007783"/>
    </source>
</evidence>
<sequence>MSNKDFDIIIESGKTERHYWANLWHYRELFYILAWRDIAVQYKQTVIGILWAVLRPVLTMVIFTVVFSKIANLPSEGVPYPVFVFAAMLPWTFFSTAFSSSSNSLVSNANLIGKIYFPRLIIPAASIIVAVVDFLISFVILIALMFWYDFFPTWHMLTLPFFLLLGFFAAFGAGLFITSLNVKYRDFRIVIPFIVQLGLYISPVAFSTTLIPEKYQIFYYLNPMVAVIDGFRWAVSGGKTVLNMTEIYVSISVVIILCILGVVYFRKTEKVFADVI</sequence>
<dbReference type="RefSeq" id="WP_066044193.1">
    <property type="nucleotide sequence ID" value="NZ_AP013042.1"/>
</dbReference>
<evidence type="ECO:0000313" key="11">
    <source>
        <dbReference type="EMBL" id="BAS67688.1"/>
    </source>
</evidence>
<dbReference type="Proteomes" id="UP000067399">
    <property type="component" value="Chromosome"/>
</dbReference>
<dbReference type="PANTHER" id="PTHR30413">
    <property type="entry name" value="INNER MEMBRANE TRANSPORT PERMEASE"/>
    <property type="match status" value="1"/>
</dbReference>
<dbReference type="InterPro" id="IPR047817">
    <property type="entry name" value="ABC2_TM_bact-type"/>
</dbReference>
<dbReference type="STRING" id="1303921.BSEPE_0692"/>
<reference evidence="11 12" key="2">
    <citation type="journal article" date="2016" name="ISME J.">
        <title>Heterogeneous composition of key metabolic gene clusters in a vent mussel symbiont population.</title>
        <authorList>
            <person name="Ikuta T."/>
            <person name="Takaki Y."/>
            <person name="Nagai Y."/>
            <person name="Shimamura S."/>
            <person name="Tsuda M."/>
            <person name="Kawagucci S."/>
            <person name="Aoki Y."/>
            <person name="Inoue K."/>
            <person name="Teruya M."/>
            <person name="Satou K."/>
            <person name="Teruya K."/>
            <person name="Shimoji M."/>
            <person name="Tamotsu H."/>
            <person name="Hirano T."/>
            <person name="Maruyama T."/>
            <person name="Yoshida T."/>
        </authorList>
    </citation>
    <scope>NUCLEOTIDE SEQUENCE [LARGE SCALE GENOMIC DNA]</scope>
    <source>
        <strain evidence="11 12">Myojin Knoll</strain>
    </source>
</reference>
<evidence type="ECO:0000256" key="8">
    <source>
        <dbReference type="ARBA" id="ARBA00023136"/>
    </source>
</evidence>
<dbReference type="GO" id="GO:0140359">
    <property type="term" value="F:ABC-type transporter activity"/>
    <property type="evidence" value="ECO:0007669"/>
    <property type="project" value="InterPro"/>
</dbReference>
<dbReference type="PRINTS" id="PR00164">
    <property type="entry name" value="ABC2TRNSPORT"/>
</dbReference>
<dbReference type="GO" id="GO:0015920">
    <property type="term" value="P:lipopolysaccharide transport"/>
    <property type="evidence" value="ECO:0007669"/>
    <property type="project" value="TreeGrafter"/>
</dbReference>
<feature type="transmembrane region" description="Helical" evidence="9">
    <location>
        <begin position="154"/>
        <end position="177"/>
    </location>
</feature>
<evidence type="ECO:0000256" key="5">
    <source>
        <dbReference type="ARBA" id="ARBA00022519"/>
    </source>
</evidence>
<organism evidence="11 12">
    <name type="scientific">endosymbiont of Bathymodiolus septemdierum str. Myojin knoll</name>
    <dbReference type="NCBI Taxonomy" id="1303921"/>
    <lineage>
        <taxon>Bacteria</taxon>
        <taxon>Pseudomonadati</taxon>
        <taxon>Pseudomonadota</taxon>
        <taxon>Gammaproteobacteria</taxon>
        <taxon>sulfur-oxidizing symbionts</taxon>
    </lineage>
</organism>
<keyword evidence="4 9" id="KW-1003">Cell membrane</keyword>
<keyword evidence="6 9" id="KW-0812">Transmembrane</keyword>